<feature type="binding site" evidence="12">
    <location>
        <position position="280"/>
    </location>
    <ligand>
        <name>ATP</name>
        <dbReference type="ChEBI" id="CHEBI:30616"/>
    </ligand>
</feature>
<evidence type="ECO:0000259" key="15">
    <source>
        <dbReference type="Pfam" id="PF09190"/>
    </source>
</evidence>
<comment type="caution">
    <text evidence="17">The sequence shown here is derived from an EMBL/GenBank/DDBJ whole genome shotgun (WGS) entry which is preliminary data.</text>
</comment>
<evidence type="ECO:0000256" key="3">
    <source>
        <dbReference type="ARBA" id="ARBA00011245"/>
    </source>
</evidence>
<feature type="short sequence motif" description="'KMSKS' region" evidence="12">
    <location>
        <begin position="277"/>
        <end position="281"/>
    </location>
</feature>
<evidence type="ECO:0000313" key="18">
    <source>
        <dbReference type="Proteomes" id="UP000673975"/>
    </source>
</evidence>
<dbReference type="AlphaFoldDB" id="A0A8J7UV47"/>
<dbReference type="RefSeq" id="WP_210511088.1">
    <property type="nucleotide sequence ID" value="NZ_JAFIDN010000003.1"/>
</dbReference>
<gene>
    <name evidence="12" type="primary">cysS</name>
    <name evidence="17" type="ORF">NATSA_05925</name>
</gene>
<dbReference type="InterPro" id="IPR015273">
    <property type="entry name" value="Cys-tRNA-synt_Ia_DALR"/>
</dbReference>
<evidence type="ECO:0000256" key="12">
    <source>
        <dbReference type="HAMAP-Rule" id="MF_00041"/>
    </source>
</evidence>
<evidence type="ECO:0000256" key="5">
    <source>
        <dbReference type="ARBA" id="ARBA00022598"/>
    </source>
</evidence>
<dbReference type="GO" id="GO:0008270">
    <property type="term" value="F:zinc ion binding"/>
    <property type="evidence" value="ECO:0007669"/>
    <property type="project" value="UniProtKB-UniRule"/>
</dbReference>
<feature type="domain" description="Cysteinyl-tRNA ligase anticodon binding" evidence="16">
    <location>
        <begin position="466"/>
        <end position="502"/>
    </location>
</feature>
<comment type="subcellular location">
    <subcellularLocation>
        <location evidence="1 12">Cytoplasm</location>
    </subcellularLocation>
</comment>
<dbReference type="PRINTS" id="PR00983">
    <property type="entry name" value="TRNASYNTHCYS"/>
</dbReference>
<dbReference type="GO" id="GO:0005524">
    <property type="term" value="F:ATP binding"/>
    <property type="evidence" value="ECO:0007669"/>
    <property type="project" value="UniProtKB-UniRule"/>
</dbReference>
<comment type="cofactor">
    <cofactor evidence="12">
        <name>Zn(2+)</name>
        <dbReference type="ChEBI" id="CHEBI:29105"/>
    </cofactor>
    <text evidence="12">Binds 1 zinc ion per subunit.</text>
</comment>
<evidence type="ECO:0000256" key="7">
    <source>
        <dbReference type="ARBA" id="ARBA00022741"/>
    </source>
</evidence>
<sequence length="509" mass="57486">MQVHIYNTLTRKKEPFKPLKEGFVGIYVCGPTVYGDPHLGHAKSYISFDVVVRYFRYLGYRVRYVQNITDVGHLTDDADEGEDKMAKQSRIERLEPMELAEKYTYRYFRDMDRLRVQRPDISPRATGHIPEQIAMIKRLIEKGHAYEADGNVYFDVTTLPDYGKLSGRSLDEAESGSRVETSSDKKNPADFALWKKADESHIMQWDSPWGYGFPGWHIECSAMATKYLGRTIDIHGGGLENQFPHHECEIAQCEGAHDEPFVRYWMHNNMVTLNGQKMGKSLGNAISLEEFFTGSHKLLSRSWSPDIIRFFLLQSHYRSTTDFSESALESTEAGYQNLSEILDLIYQAGGESDDSNSQSGEKSTGQSGKASGSSTGKNGDSFDLQALQDGLHERMNDDFNTAKAIGFLFEKLRPLKPALQKGDIPANISELSGFITVFCRDVLAIWNPAEKETSGSDVPFDEVMQLLLDIRQQARKNKDWAMADTIRDRLKEAGITIEDGPDGSVYKKS</sequence>
<dbReference type="InterPro" id="IPR014729">
    <property type="entry name" value="Rossmann-like_a/b/a_fold"/>
</dbReference>
<evidence type="ECO:0000256" key="13">
    <source>
        <dbReference type="SAM" id="MobiDB-lite"/>
    </source>
</evidence>
<reference evidence="17" key="1">
    <citation type="submission" date="2021-02" db="EMBL/GenBank/DDBJ databases">
        <title>Natronogracilivirga saccharolytica gen. nov. sp. nov. a new anaerobic, haloalkiliphilic carbohydrate-fermenting bacterium from soda lake and proposing of Cyclonatronumiaceae fam. nov. in the phylum Balneolaeota.</title>
        <authorList>
            <person name="Zhilina T.N."/>
            <person name="Sorokin D.Y."/>
            <person name="Zavarzina D.G."/>
            <person name="Toshchakov S.V."/>
            <person name="Kublanov I.V."/>
        </authorList>
    </citation>
    <scope>NUCLEOTIDE SEQUENCE</scope>
    <source>
        <strain evidence="17">Z-1702</strain>
    </source>
</reference>
<dbReference type="InterPro" id="IPR015803">
    <property type="entry name" value="Cys-tRNA-ligase"/>
</dbReference>
<comment type="catalytic activity">
    <reaction evidence="12">
        <text>tRNA(Cys) + L-cysteine + ATP = L-cysteinyl-tRNA(Cys) + AMP + diphosphate</text>
        <dbReference type="Rhea" id="RHEA:17773"/>
        <dbReference type="Rhea" id="RHEA-COMP:9661"/>
        <dbReference type="Rhea" id="RHEA-COMP:9679"/>
        <dbReference type="ChEBI" id="CHEBI:30616"/>
        <dbReference type="ChEBI" id="CHEBI:33019"/>
        <dbReference type="ChEBI" id="CHEBI:35235"/>
        <dbReference type="ChEBI" id="CHEBI:78442"/>
        <dbReference type="ChEBI" id="CHEBI:78517"/>
        <dbReference type="ChEBI" id="CHEBI:456215"/>
        <dbReference type="EC" id="6.1.1.16"/>
    </reaction>
</comment>
<evidence type="ECO:0000256" key="4">
    <source>
        <dbReference type="ARBA" id="ARBA00022490"/>
    </source>
</evidence>
<feature type="binding site" evidence="12">
    <location>
        <position position="29"/>
    </location>
    <ligand>
        <name>Zn(2+)</name>
        <dbReference type="ChEBI" id="CHEBI:29105"/>
    </ligand>
</feature>
<proteinExistence type="inferred from homology"/>
<dbReference type="Pfam" id="PF01406">
    <property type="entry name" value="tRNA-synt_1e"/>
    <property type="match status" value="1"/>
</dbReference>
<dbReference type="PANTHER" id="PTHR10890:SF3">
    <property type="entry name" value="CYSTEINE--TRNA LIGASE, CYTOPLASMIC"/>
    <property type="match status" value="1"/>
</dbReference>
<feature type="binding site" evidence="12">
    <location>
        <position position="245"/>
    </location>
    <ligand>
        <name>Zn(2+)</name>
        <dbReference type="ChEBI" id="CHEBI:29105"/>
    </ligand>
</feature>
<evidence type="ECO:0000256" key="6">
    <source>
        <dbReference type="ARBA" id="ARBA00022723"/>
    </source>
</evidence>
<feature type="compositionally biased region" description="Polar residues" evidence="13">
    <location>
        <begin position="355"/>
        <end position="378"/>
    </location>
</feature>
<feature type="domain" description="Cysteinyl-tRNA synthetase class Ia DALR" evidence="15">
    <location>
        <begin position="393"/>
        <end position="424"/>
    </location>
</feature>
<evidence type="ECO:0000256" key="2">
    <source>
        <dbReference type="ARBA" id="ARBA00005594"/>
    </source>
</evidence>
<dbReference type="InterPro" id="IPR024909">
    <property type="entry name" value="Cys-tRNA/MSH_ligase"/>
</dbReference>
<dbReference type="GO" id="GO:0004817">
    <property type="term" value="F:cysteine-tRNA ligase activity"/>
    <property type="evidence" value="ECO:0007669"/>
    <property type="project" value="UniProtKB-UniRule"/>
</dbReference>
<dbReference type="SUPFAM" id="SSF52374">
    <property type="entry name" value="Nucleotidylyl transferase"/>
    <property type="match status" value="1"/>
</dbReference>
<dbReference type="CDD" id="cd00672">
    <property type="entry name" value="CysRS_core"/>
    <property type="match status" value="1"/>
</dbReference>
<keyword evidence="7 12" id="KW-0547">Nucleotide-binding</keyword>
<keyword evidence="4 12" id="KW-0963">Cytoplasm</keyword>
<comment type="subunit">
    <text evidence="3 12">Monomer.</text>
</comment>
<feature type="binding site" evidence="12">
    <location>
        <position position="220"/>
    </location>
    <ligand>
        <name>Zn(2+)</name>
        <dbReference type="ChEBI" id="CHEBI:29105"/>
    </ligand>
</feature>
<dbReference type="EMBL" id="JAFIDN010000003">
    <property type="protein sequence ID" value="MBP3192197.1"/>
    <property type="molecule type" value="Genomic_DNA"/>
</dbReference>
<dbReference type="GO" id="GO:0005829">
    <property type="term" value="C:cytosol"/>
    <property type="evidence" value="ECO:0007669"/>
    <property type="project" value="TreeGrafter"/>
</dbReference>
<dbReference type="Pfam" id="PF23493">
    <property type="entry name" value="CysS_C"/>
    <property type="match status" value="1"/>
</dbReference>
<keyword evidence="5 12" id="KW-0436">Ligase</keyword>
<evidence type="ECO:0000313" key="17">
    <source>
        <dbReference type="EMBL" id="MBP3192197.1"/>
    </source>
</evidence>
<evidence type="ECO:0000256" key="1">
    <source>
        <dbReference type="ARBA" id="ARBA00004496"/>
    </source>
</evidence>
<feature type="region of interest" description="Disordered" evidence="13">
    <location>
        <begin position="350"/>
        <end position="383"/>
    </location>
</feature>
<dbReference type="EC" id="6.1.1.16" evidence="12"/>
<feature type="domain" description="tRNA synthetases class I catalytic" evidence="14">
    <location>
        <begin position="16"/>
        <end position="331"/>
    </location>
</feature>
<organism evidence="17 18">
    <name type="scientific">Natronogracilivirga saccharolytica</name>
    <dbReference type="NCBI Taxonomy" id="2812953"/>
    <lineage>
        <taxon>Bacteria</taxon>
        <taxon>Pseudomonadati</taxon>
        <taxon>Balneolota</taxon>
        <taxon>Balneolia</taxon>
        <taxon>Balneolales</taxon>
        <taxon>Cyclonatronaceae</taxon>
        <taxon>Natronogracilivirga</taxon>
    </lineage>
</organism>
<dbReference type="InterPro" id="IPR032678">
    <property type="entry name" value="tRNA-synt_1_cat_dom"/>
</dbReference>
<evidence type="ECO:0000256" key="10">
    <source>
        <dbReference type="ARBA" id="ARBA00022917"/>
    </source>
</evidence>
<evidence type="ECO:0000259" key="16">
    <source>
        <dbReference type="Pfam" id="PF23493"/>
    </source>
</evidence>
<evidence type="ECO:0000256" key="9">
    <source>
        <dbReference type="ARBA" id="ARBA00022840"/>
    </source>
</evidence>
<name>A0A8J7UV47_9BACT</name>
<protein>
    <recommendedName>
        <fullName evidence="12">Cysteine--tRNA ligase</fullName>
        <ecNumber evidence="12">6.1.1.16</ecNumber>
    </recommendedName>
    <alternativeName>
        <fullName evidence="12">Cysteinyl-tRNA synthetase</fullName>
        <shortName evidence="12">CysRS</shortName>
    </alternativeName>
</protein>
<dbReference type="GO" id="GO:0006423">
    <property type="term" value="P:cysteinyl-tRNA aminoacylation"/>
    <property type="evidence" value="ECO:0007669"/>
    <property type="project" value="UniProtKB-UniRule"/>
</dbReference>
<feature type="binding site" evidence="12">
    <location>
        <position position="249"/>
    </location>
    <ligand>
        <name>Zn(2+)</name>
        <dbReference type="ChEBI" id="CHEBI:29105"/>
    </ligand>
</feature>
<evidence type="ECO:0000259" key="14">
    <source>
        <dbReference type="Pfam" id="PF01406"/>
    </source>
</evidence>
<dbReference type="HAMAP" id="MF_00041">
    <property type="entry name" value="Cys_tRNA_synth"/>
    <property type="match status" value="1"/>
</dbReference>
<feature type="short sequence motif" description="'HIGH' region" evidence="12">
    <location>
        <begin position="31"/>
        <end position="41"/>
    </location>
</feature>
<dbReference type="InterPro" id="IPR056411">
    <property type="entry name" value="CysS_C"/>
</dbReference>
<dbReference type="NCBIfam" id="TIGR00435">
    <property type="entry name" value="cysS"/>
    <property type="match status" value="1"/>
</dbReference>
<keyword evidence="10 12" id="KW-0648">Protein biosynthesis</keyword>
<keyword evidence="8 12" id="KW-0862">Zinc</keyword>
<dbReference type="Proteomes" id="UP000673975">
    <property type="component" value="Unassembled WGS sequence"/>
</dbReference>
<dbReference type="SUPFAM" id="SSF47323">
    <property type="entry name" value="Anticodon-binding domain of a subclass of class I aminoacyl-tRNA synthetases"/>
    <property type="match status" value="1"/>
</dbReference>
<dbReference type="PANTHER" id="PTHR10890">
    <property type="entry name" value="CYSTEINYL-TRNA SYNTHETASE"/>
    <property type="match status" value="1"/>
</dbReference>
<evidence type="ECO:0000256" key="8">
    <source>
        <dbReference type="ARBA" id="ARBA00022833"/>
    </source>
</evidence>
<dbReference type="InterPro" id="IPR009080">
    <property type="entry name" value="tRNAsynth_Ia_anticodon-bd"/>
</dbReference>
<comment type="similarity">
    <text evidence="2 12">Belongs to the class-I aminoacyl-tRNA synthetase family.</text>
</comment>
<evidence type="ECO:0000256" key="11">
    <source>
        <dbReference type="ARBA" id="ARBA00023146"/>
    </source>
</evidence>
<keyword evidence="18" id="KW-1185">Reference proteome</keyword>
<dbReference type="Pfam" id="PF09190">
    <property type="entry name" value="DALR_2"/>
    <property type="match status" value="1"/>
</dbReference>
<accession>A0A8J7UV47</accession>
<keyword evidence="9 12" id="KW-0067">ATP-binding</keyword>
<keyword evidence="6 12" id="KW-0479">Metal-binding</keyword>
<keyword evidence="11 12" id="KW-0030">Aminoacyl-tRNA synthetase</keyword>
<dbReference type="Gene3D" id="3.40.50.620">
    <property type="entry name" value="HUPs"/>
    <property type="match status" value="1"/>
</dbReference>
<dbReference type="Gene3D" id="1.20.120.1910">
    <property type="entry name" value="Cysteine-tRNA ligase, C-terminal anti-codon recognition domain"/>
    <property type="match status" value="1"/>
</dbReference>